<name>A0AAN4TQE6_PSESF</name>
<reference evidence="1 2" key="1">
    <citation type="submission" date="2018-04" db="EMBL/GenBank/DDBJ databases">
        <title>Draft genome sequence of Pseudomonas syringae pv. actinidiae biovar 3 strains isolated from kiwifruit in Kagawa prefecture.</title>
        <authorList>
            <person name="Tabuchi M."/>
            <person name="Saito M."/>
            <person name="Fujiwara S."/>
            <person name="Sasa N."/>
            <person name="Akimitsu K."/>
            <person name="Gomi K."/>
            <person name="Konishi-Sugita S."/>
            <person name="Hamano K."/>
            <person name="Kataoka I."/>
        </authorList>
    </citation>
    <scope>NUCLEOTIDE SEQUENCE [LARGE SCALE GENOMIC DNA]</scope>
    <source>
        <strain evidence="1 2">MAFF212211</strain>
    </source>
</reference>
<protein>
    <submittedName>
        <fullName evidence="1">Uncharacterized protein</fullName>
    </submittedName>
</protein>
<evidence type="ECO:0000313" key="1">
    <source>
        <dbReference type="EMBL" id="GBH21227.1"/>
    </source>
</evidence>
<dbReference type="EMBL" id="BGKA01000285">
    <property type="protein sequence ID" value="GBH21227.1"/>
    <property type="molecule type" value="Genomic_DNA"/>
</dbReference>
<comment type="caution">
    <text evidence="1">The sequence shown here is derived from an EMBL/GenBank/DDBJ whole genome shotgun (WGS) entry which is preliminary data.</text>
</comment>
<evidence type="ECO:0000313" key="2">
    <source>
        <dbReference type="Proteomes" id="UP000248291"/>
    </source>
</evidence>
<dbReference type="AlphaFoldDB" id="A0AAN4TQE6"/>
<sequence length="38" mass="4537">MQFFVKKKHADYRCADIWKKQSARQIPDKEKPAMGERA</sequence>
<gene>
    <name evidence="1" type="ORF">KPSA3_07269</name>
</gene>
<organism evidence="1 2">
    <name type="scientific">Pseudomonas syringae pv. actinidiae</name>
    <dbReference type="NCBI Taxonomy" id="103796"/>
    <lineage>
        <taxon>Bacteria</taxon>
        <taxon>Pseudomonadati</taxon>
        <taxon>Pseudomonadota</taxon>
        <taxon>Gammaproteobacteria</taxon>
        <taxon>Pseudomonadales</taxon>
        <taxon>Pseudomonadaceae</taxon>
        <taxon>Pseudomonas</taxon>
        <taxon>Pseudomonas syringae</taxon>
    </lineage>
</organism>
<accession>A0AAN4TQE6</accession>
<dbReference type="Proteomes" id="UP000248291">
    <property type="component" value="Unassembled WGS sequence"/>
</dbReference>
<proteinExistence type="predicted"/>